<gene>
    <name evidence="1" type="ORF">MUBE_08260</name>
</gene>
<dbReference type="AlphaFoldDB" id="A0A3E1HGG0"/>
<name>A0A3E1HGG0_9MYCO</name>
<comment type="caution">
    <text evidence="1">The sequence shown here is derived from an EMBL/GenBank/DDBJ whole genome shotgun (WGS) entry which is preliminary data.</text>
</comment>
<keyword evidence="2" id="KW-1185">Reference proteome</keyword>
<reference evidence="1 2" key="1">
    <citation type="submission" date="2018-07" db="EMBL/GenBank/DDBJ databases">
        <title>Whole genome sequence of Mycobacterium uberis.</title>
        <authorList>
            <person name="Benjak A."/>
        </authorList>
    </citation>
    <scope>NUCLEOTIDE SEQUENCE [LARGE SCALE GENOMIC DNA]</scope>
    <source>
        <strain evidence="1 2">Jura</strain>
    </source>
</reference>
<dbReference type="EMBL" id="QAYL01000012">
    <property type="protein sequence ID" value="RFD25538.1"/>
    <property type="molecule type" value="Genomic_DNA"/>
</dbReference>
<accession>A0A3E1HGG0</accession>
<protein>
    <submittedName>
        <fullName evidence="1">Uncharacterized protein</fullName>
    </submittedName>
</protein>
<proteinExistence type="predicted"/>
<organism evidence="1 2">
    <name type="scientific">Mycobacterium uberis</name>
    <dbReference type="NCBI Taxonomy" id="2162698"/>
    <lineage>
        <taxon>Bacteria</taxon>
        <taxon>Bacillati</taxon>
        <taxon>Actinomycetota</taxon>
        <taxon>Actinomycetes</taxon>
        <taxon>Mycobacteriales</taxon>
        <taxon>Mycobacteriaceae</taxon>
        <taxon>Mycobacterium</taxon>
    </lineage>
</organism>
<dbReference type="Proteomes" id="UP000258522">
    <property type="component" value="Unassembled WGS sequence"/>
</dbReference>
<evidence type="ECO:0000313" key="1">
    <source>
        <dbReference type="EMBL" id="RFD25538.1"/>
    </source>
</evidence>
<evidence type="ECO:0000313" key="2">
    <source>
        <dbReference type="Proteomes" id="UP000258522"/>
    </source>
</evidence>
<sequence length="88" mass="9620">MIGPSHVDTNAIQADAKSKVVDRRGLWTCLTNLAFPSRLRRAIQNVVFDVTVARGQQRVVYSDVTEVAAKATTTERKSTTSVCDLRAG</sequence>